<protein>
    <submittedName>
        <fullName evidence="1">Uncharacterized protein</fullName>
    </submittedName>
</protein>
<accession>A0A540K386</accession>
<name>A0A540K386_MALBA</name>
<keyword evidence="2" id="KW-1185">Reference proteome</keyword>
<organism evidence="1 2">
    <name type="scientific">Malus baccata</name>
    <name type="common">Siberian crab apple</name>
    <name type="synonym">Pyrus baccata</name>
    <dbReference type="NCBI Taxonomy" id="106549"/>
    <lineage>
        <taxon>Eukaryota</taxon>
        <taxon>Viridiplantae</taxon>
        <taxon>Streptophyta</taxon>
        <taxon>Embryophyta</taxon>
        <taxon>Tracheophyta</taxon>
        <taxon>Spermatophyta</taxon>
        <taxon>Magnoliopsida</taxon>
        <taxon>eudicotyledons</taxon>
        <taxon>Gunneridae</taxon>
        <taxon>Pentapetalae</taxon>
        <taxon>rosids</taxon>
        <taxon>fabids</taxon>
        <taxon>Rosales</taxon>
        <taxon>Rosaceae</taxon>
        <taxon>Amygdaloideae</taxon>
        <taxon>Maleae</taxon>
        <taxon>Malus</taxon>
    </lineage>
</organism>
<dbReference type="Proteomes" id="UP000315295">
    <property type="component" value="Unassembled WGS sequence"/>
</dbReference>
<proteinExistence type="predicted"/>
<gene>
    <name evidence="1" type="ORF">C1H46_045754</name>
</gene>
<dbReference type="AlphaFoldDB" id="A0A540K386"/>
<dbReference type="EMBL" id="VIEB01010964">
    <property type="protein sequence ID" value="TQD68713.1"/>
    <property type="molecule type" value="Genomic_DNA"/>
</dbReference>
<comment type="caution">
    <text evidence="1">The sequence shown here is derived from an EMBL/GenBank/DDBJ whole genome shotgun (WGS) entry which is preliminary data.</text>
</comment>
<evidence type="ECO:0000313" key="2">
    <source>
        <dbReference type="Proteomes" id="UP000315295"/>
    </source>
</evidence>
<evidence type="ECO:0000313" key="1">
    <source>
        <dbReference type="EMBL" id="TQD68713.1"/>
    </source>
</evidence>
<sequence>MELSESSFTVKHDNLGLSFHDSHKFEIKSLDSVLPASGIGFPMNFAVKPAFLLFIF</sequence>
<reference evidence="1 2" key="1">
    <citation type="journal article" date="2019" name="G3 (Bethesda)">
        <title>Sequencing of a Wild Apple (Malus baccata) Genome Unravels the Differences Between Cultivated and Wild Apple Species Regarding Disease Resistance and Cold Tolerance.</title>
        <authorList>
            <person name="Chen X."/>
        </authorList>
    </citation>
    <scope>NUCLEOTIDE SEQUENCE [LARGE SCALE GENOMIC DNA]</scope>
    <source>
        <strain evidence="2">cv. Shandingzi</strain>
        <tissue evidence="1">Leaves</tissue>
    </source>
</reference>